<feature type="binding site" evidence="14">
    <location>
        <position position="253"/>
    </location>
    <ligand>
        <name>ATP</name>
        <dbReference type="ChEBI" id="CHEBI:30616"/>
        <label>1</label>
    </ligand>
</feature>
<keyword evidence="9 14" id="KW-0067">ATP-binding</keyword>
<keyword evidence="11 14" id="KW-0665">Pyrimidine biosynthesis</keyword>
<feature type="binding site" evidence="14">
    <location>
        <position position="179"/>
    </location>
    <ligand>
        <name>ATP</name>
        <dbReference type="ChEBI" id="CHEBI:30616"/>
        <label>1</label>
    </ligand>
</feature>
<dbReference type="NCBIfam" id="NF003671">
    <property type="entry name" value="PRK05294.1"/>
    <property type="match status" value="1"/>
</dbReference>
<comment type="caution">
    <text evidence="17">The sequence shown here is derived from an EMBL/GenBank/DDBJ whole genome shotgun (WGS) entry which is preliminary data.</text>
</comment>
<feature type="binding site" evidence="14">
    <location>
        <position position="225"/>
    </location>
    <ligand>
        <name>ATP</name>
        <dbReference type="ChEBI" id="CHEBI:30616"/>
        <label>1</label>
    </ligand>
</feature>
<keyword evidence="10" id="KW-0460">Magnesium</keyword>
<feature type="binding site" evidence="14">
    <location>
        <position position="309"/>
    </location>
    <ligand>
        <name>Mg(2+)</name>
        <dbReference type="ChEBI" id="CHEBI:18420"/>
        <label>1</label>
    </ligand>
</feature>
<comment type="subunit">
    <text evidence="14">Composed of two chains; the small (or glutamine) chain promotes the hydrolysis of glutamine to ammonia, which is used by the large (or ammonia) chain to synthesize carbamoyl phosphate. Tetramer of heterodimers (alpha,beta)4.</text>
</comment>
<feature type="region of interest" description="Allosteric domain" evidence="14">
    <location>
        <begin position="953"/>
        <end position="1099"/>
    </location>
</feature>
<keyword evidence="12" id="KW-0464">Manganese</keyword>
<feature type="binding site" evidence="14">
    <location>
        <position position="839"/>
    </location>
    <ligand>
        <name>Mn(2+)</name>
        <dbReference type="ChEBI" id="CHEBI:29035"/>
        <label>3</label>
    </ligand>
</feature>
<feature type="binding site" evidence="14">
    <location>
        <position position="851"/>
    </location>
    <ligand>
        <name>ATP</name>
        <dbReference type="ChEBI" id="CHEBI:30616"/>
        <label>2</label>
    </ligand>
</feature>
<dbReference type="SMART" id="SM01096">
    <property type="entry name" value="CPSase_L_D3"/>
    <property type="match status" value="1"/>
</dbReference>
<evidence type="ECO:0000256" key="6">
    <source>
        <dbReference type="ARBA" id="ARBA00022723"/>
    </source>
</evidence>
<dbReference type="SUPFAM" id="SSF48108">
    <property type="entry name" value="Carbamoyl phosphate synthetase, large subunit connection domain"/>
    <property type="match status" value="1"/>
</dbReference>
<dbReference type="Pfam" id="PF25596">
    <property type="entry name" value="CPSase_L_D1"/>
    <property type="match status" value="2"/>
</dbReference>
<dbReference type="HAMAP" id="MF_01210_B">
    <property type="entry name" value="CPSase_L_chain_B"/>
    <property type="match status" value="1"/>
</dbReference>
<dbReference type="EC" id="6.3.4.16" evidence="14"/>
<feature type="binding site" evidence="14">
    <location>
        <position position="139"/>
    </location>
    <ligand>
        <name>ATP</name>
        <dbReference type="ChEBI" id="CHEBI:30616"/>
        <label>1</label>
    </ligand>
</feature>
<feature type="binding site" evidence="14">
    <location>
        <position position="764"/>
    </location>
    <ligand>
        <name>ATP</name>
        <dbReference type="ChEBI" id="CHEBI:30616"/>
        <label>2</label>
    </ligand>
</feature>
<dbReference type="CDD" id="cd01424">
    <property type="entry name" value="MGS_CPS_II"/>
    <property type="match status" value="1"/>
</dbReference>
<dbReference type="Pfam" id="PF02142">
    <property type="entry name" value="MGS"/>
    <property type="match status" value="1"/>
</dbReference>
<dbReference type="InterPro" id="IPR011761">
    <property type="entry name" value="ATP-grasp"/>
</dbReference>
<dbReference type="InterPro" id="IPR011607">
    <property type="entry name" value="MGS-like_dom"/>
</dbReference>
<comment type="cofactor">
    <cofactor evidence="14">
        <name>Mg(2+)</name>
        <dbReference type="ChEBI" id="CHEBI:18420"/>
    </cofactor>
    <cofactor evidence="14">
        <name>Mn(2+)</name>
        <dbReference type="ChEBI" id="CHEBI:29035"/>
    </cofactor>
    <text evidence="14">Binds 4 Mg(2+) or Mn(2+) ions per subunit.</text>
</comment>
<comment type="similarity">
    <text evidence="2 14">Belongs to the CarB family.</text>
</comment>
<name>A0ABW9KLT5_9BACT</name>
<dbReference type="NCBIfam" id="NF009455">
    <property type="entry name" value="PRK12815.1"/>
    <property type="match status" value="1"/>
</dbReference>
<evidence type="ECO:0000256" key="3">
    <source>
        <dbReference type="ARBA" id="ARBA00022571"/>
    </source>
</evidence>
<comment type="catalytic activity">
    <reaction evidence="14">
        <text>hydrogencarbonate + L-glutamine + 2 ATP + H2O = carbamoyl phosphate + L-glutamate + 2 ADP + phosphate + 2 H(+)</text>
        <dbReference type="Rhea" id="RHEA:18633"/>
        <dbReference type="ChEBI" id="CHEBI:15377"/>
        <dbReference type="ChEBI" id="CHEBI:15378"/>
        <dbReference type="ChEBI" id="CHEBI:17544"/>
        <dbReference type="ChEBI" id="CHEBI:29985"/>
        <dbReference type="ChEBI" id="CHEBI:30616"/>
        <dbReference type="ChEBI" id="CHEBI:43474"/>
        <dbReference type="ChEBI" id="CHEBI:58228"/>
        <dbReference type="ChEBI" id="CHEBI:58359"/>
        <dbReference type="ChEBI" id="CHEBI:456216"/>
        <dbReference type="EC" id="6.3.5.5"/>
    </reaction>
</comment>
<keyword evidence="8 14" id="KW-0547">Nucleotide-binding</keyword>
<feature type="binding site" evidence="14">
    <location>
        <position position="251"/>
    </location>
    <ligand>
        <name>ATP</name>
        <dbReference type="ChEBI" id="CHEBI:30616"/>
        <label>1</label>
    </ligand>
</feature>
<comment type="pathway">
    <text evidence="14">Pyrimidine metabolism; UMP biosynthesis via de novo pathway; (S)-dihydroorotate from bicarbonate: step 1/3.</text>
</comment>
<comment type="function">
    <text evidence="14">Large subunit of the glutamine-dependent carbamoyl phosphate synthetase (CPSase). CPSase catalyzes the formation of carbamoyl phosphate from the ammonia moiety of glutamine, carbonate, and phosphate donated by ATP, constituting the first step of 2 biosynthetic pathways, one leading to arginine and/or urea and the other to pyrimidine nucleotides. The large subunit (synthetase) binds the substrates ammonia (free or transferred from glutamine from the small subunit), hydrogencarbonate and ATP and carries out an ATP-coupled ligase reaction, activating hydrogencarbonate by forming carboxy phosphate which reacts with ammonia to form carbamoyl phosphate.</text>
</comment>
<evidence type="ECO:0000256" key="4">
    <source>
        <dbReference type="ARBA" id="ARBA00022598"/>
    </source>
</evidence>
<evidence type="ECO:0000259" key="16">
    <source>
        <dbReference type="PROSITE" id="PS51855"/>
    </source>
</evidence>
<evidence type="ECO:0000256" key="9">
    <source>
        <dbReference type="ARBA" id="ARBA00022840"/>
    </source>
</evidence>
<feature type="domain" description="ATP-grasp" evidence="15">
    <location>
        <begin position="143"/>
        <end position="338"/>
    </location>
</feature>
<dbReference type="InterPro" id="IPR006275">
    <property type="entry name" value="CPSase_lsu"/>
</dbReference>
<feature type="region of interest" description="Carboxyphosphate synthetic domain" evidence="14">
    <location>
        <begin position="1"/>
        <end position="412"/>
    </location>
</feature>
<dbReference type="Pfam" id="PF02786">
    <property type="entry name" value="CPSase_L_D2"/>
    <property type="match status" value="2"/>
</dbReference>
<reference evidence="17 18" key="1">
    <citation type="submission" date="2024-12" db="EMBL/GenBank/DDBJ databases">
        <authorList>
            <person name="Lee Y."/>
        </authorList>
    </citation>
    <scope>NUCLEOTIDE SEQUENCE [LARGE SCALE GENOMIC DNA]</scope>
    <source>
        <strain evidence="17 18">03SUJ4</strain>
    </source>
</reference>
<feature type="binding site" evidence="14">
    <location>
        <position position="186"/>
    </location>
    <ligand>
        <name>ATP</name>
        <dbReference type="ChEBI" id="CHEBI:30616"/>
        <label>1</label>
    </ligand>
</feature>
<dbReference type="EC" id="6.3.5.5" evidence="14"/>
<dbReference type="EMBL" id="JBJYXY010000001">
    <property type="protein sequence ID" value="MFN2975896.1"/>
    <property type="molecule type" value="Genomic_DNA"/>
</dbReference>
<evidence type="ECO:0000256" key="13">
    <source>
        <dbReference type="ARBA" id="ARBA00047359"/>
    </source>
</evidence>
<dbReference type="InterPro" id="IPR005483">
    <property type="entry name" value="CPSase_dom"/>
</dbReference>
<dbReference type="PROSITE" id="PS51855">
    <property type="entry name" value="MGS"/>
    <property type="match status" value="1"/>
</dbReference>
<evidence type="ECO:0000256" key="11">
    <source>
        <dbReference type="ARBA" id="ARBA00022975"/>
    </source>
</evidence>
<feature type="binding site" evidence="14">
    <location>
        <position position="309"/>
    </location>
    <ligand>
        <name>Mg(2+)</name>
        <dbReference type="ChEBI" id="CHEBI:18420"/>
        <label>2</label>
    </ligand>
</feature>
<organism evidence="17 18">
    <name type="scientific">Terriglobus aquaticus</name>
    <dbReference type="NCBI Taxonomy" id="940139"/>
    <lineage>
        <taxon>Bacteria</taxon>
        <taxon>Pseudomonadati</taxon>
        <taxon>Acidobacteriota</taxon>
        <taxon>Terriglobia</taxon>
        <taxon>Terriglobales</taxon>
        <taxon>Acidobacteriaceae</taxon>
        <taxon>Terriglobus</taxon>
    </lineage>
</organism>
<feature type="binding site" evidence="14">
    <location>
        <position position="218"/>
    </location>
    <ligand>
        <name>ATP</name>
        <dbReference type="ChEBI" id="CHEBI:30616"/>
        <label>1</label>
    </ligand>
</feature>
<keyword evidence="7 14" id="KW-0677">Repeat</keyword>
<feature type="binding site" evidence="14">
    <location>
        <position position="799"/>
    </location>
    <ligand>
        <name>ATP</name>
        <dbReference type="ChEBI" id="CHEBI:30616"/>
        <label>2</label>
    </ligand>
</feature>
<dbReference type="Pfam" id="PF02787">
    <property type="entry name" value="CPSase_L_D3"/>
    <property type="match status" value="1"/>
</dbReference>
<sequence length="1099" mass="119722">MPRRNDIAKILVIGSGPIVIGQSAEFDYSGTQACKALKAEGYEVVLVNSNPASIMTDPEVADRTYVEPLTPRYVEEILRVESESLKASGKPGVFALLPTVGGQTALNLAVDMADAGTLDRYGVELIGAKLDAIKKAEDRLLFKDAMNRIGLDMPQSSLVNNLRDGLEFANKIGFPCVIRPSFTLGGSGGGIAYNREELTDILTRGLDLSPVHECLLEESVLGWKEYELEVVRDLADNVIIICSIENFDPMGVHTGDSITVAPAQTLTDREYQAMRDAAIRVMREIGVETGGSNVQFAVNPANGRMTVIEMNPRVSRSSALASKATGFPIAKIAARLAVGYTLDELQNDITKATPACFEPTIDYVVVKIPKWQFEKFPGADEGLGPQMKSVGEVMAIGRTFKEAMMKAVRSLETGKKASASDIEPRRLTQRLVTAHPERLRYVFYAFEKGMSVRDVARLTTMDPWFLYQIKQIVDEQAAVATTTPDSIDAHQLRIAKRMGISDDVLASSWKLDGKDASARVRELREQHGVLPVFKLVDTCAAEFESFTPYLYSCYDEEDEAVPTTRKKIIILGSGPNRIGQGIEFDYCCCHAAFAMREDGYETIMVNCNPETVSTDYDTSDRLYFEPLTLEDVLAVYKHEAASGAEIGMIVQFGGQTPLNLSLPLKAAGVPIVGTSPESIELAEDRKRFNKLLEDLQIPQPAGALATSVQEAIAGANRVTYPVLVRPSFVLGGRAMVIAYDDEAIQRYMSTAIEYSQERPVLIDHFLEDATEVDVDALCDGTDVIIAGIMQHIEEAGIHSGDSSCVLPSVDLTDDVLRQIREYTRKLALALHVIGLVNIQFAIQHGKVYVIEVNPRASRTVPYVSKATGIPLAKIASRLMTGKTLKELLPDQLASGKDLGTGDHYFVKSPVFPWGKFPGVDTVLGPEMRSTGEVMGVASTFGEAFAKAQLAAGQNLPTRGTIFLSVNDHDKPAAVALARQYVEMGFQLVATHGTADVLADAGLQVERVFKVKEGRPNVVDLIKGDRIQMIINTPRGQDTFFDEKAIRRAAVLARIPTITTIAAARAAAEGIASLQSGEVHIYSLQALHAQREPVLAATAR</sequence>
<feature type="binding site" evidence="14">
    <location>
        <position position="220"/>
    </location>
    <ligand>
        <name>ATP</name>
        <dbReference type="ChEBI" id="CHEBI:30616"/>
        <label>1</label>
    </ligand>
</feature>
<dbReference type="Proteomes" id="UP001634747">
    <property type="component" value="Unassembled WGS sequence"/>
</dbReference>
<keyword evidence="5 14" id="KW-0028">Amino-acid biosynthesis</keyword>
<feature type="binding site" evidence="14">
    <location>
        <position position="311"/>
    </location>
    <ligand>
        <name>Mn(2+)</name>
        <dbReference type="ChEBI" id="CHEBI:29035"/>
        <label>2</label>
    </ligand>
</feature>
<dbReference type="SMART" id="SM00851">
    <property type="entry name" value="MGS"/>
    <property type="match status" value="1"/>
</dbReference>
<feature type="binding site" evidence="14">
    <location>
        <position position="796"/>
    </location>
    <ligand>
        <name>ATP</name>
        <dbReference type="ChEBI" id="CHEBI:30616"/>
        <label>2</label>
    </ligand>
</feature>
<dbReference type="Gene3D" id="3.40.50.1380">
    <property type="entry name" value="Methylglyoxal synthase-like domain"/>
    <property type="match status" value="1"/>
</dbReference>
<dbReference type="RefSeq" id="WP_263412598.1">
    <property type="nucleotide sequence ID" value="NZ_BAABBH010000001.1"/>
</dbReference>
<feature type="binding site" evidence="14">
    <location>
        <position position="185"/>
    </location>
    <ligand>
        <name>ATP</name>
        <dbReference type="ChEBI" id="CHEBI:30616"/>
        <label>1</label>
    </ligand>
</feature>
<dbReference type="SUPFAM" id="SSF56059">
    <property type="entry name" value="Glutathione synthetase ATP-binding domain-like"/>
    <property type="match status" value="2"/>
</dbReference>
<comment type="caution">
    <text evidence="14">Lacks conserved residue(s) required for the propagation of feature annotation.</text>
</comment>
<dbReference type="PANTHER" id="PTHR11405">
    <property type="entry name" value="CARBAMOYLTRANSFERASE FAMILY MEMBER"/>
    <property type="match status" value="1"/>
</dbReference>
<feature type="binding site" evidence="14">
    <location>
        <position position="851"/>
    </location>
    <ligand>
        <name>Mg(2+)</name>
        <dbReference type="ChEBI" id="CHEBI:18420"/>
        <label>3</label>
    </ligand>
</feature>
<feature type="binding site" evidence="14">
    <location>
        <position position="295"/>
    </location>
    <ligand>
        <name>ATP</name>
        <dbReference type="ChEBI" id="CHEBI:30616"/>
        <label>1</label>
    </ligand>
</feature>
<dbReference type="PROSITE" id="PS00866">
    <property type="entry name" value="CPSASE_1"/>
    <property type="match status" value="2"/>
</dbReference>
<feature type="binding site" evidence="14">
    <location>
        <position position="252"/>
    </location>
    <ligand>
        <name>ATP</name>
        <dbReference type="ChEBI" id="CHEBI:30616"/>
        <label>1</label>
    </ligand>
</feature>
<feature type="binding site" evidence="14">
    <location>
        <position position="295"/>
    </location>
    <ligand>
        <name>Mg(2+)</name>
        <dbReference type="ChEBI" id="CHEBI:18420"/>
        <label>1</label>
    </ligand>
</feature>
<gene>
    <name evidence="14 17" type="primary">carB</name>
    <name evidence="17" type="ORF">ACK2TP_08985</name>
</gene>
<dbReference type="InterPro" id="IPR005480">
    <property type="entry name" value="CPSase_lsu_oligo"/>
</dbReference>
<comment type="pathway">
    <text evidence="1 14">Amino-acid biosynthesis; L-arginine biosynthesis; carbamoyl phosphate from bicarbonate: step 1/1.</text>
</comment>
<feature type="binding site" evidence="14">
    <location>
        <position position="766"/>
    </location>
    <ligand>
        <name>ATP</name>
        <dbReference type="ChEBI" id="CHEBI:30616"/>
        <label>2</label>
    </ligand>
</feature>
<feature type="binding site" evidence="14">
    <location>
        <position position="851"/>
    </location>
    <ligand>
        <name>Mn(2+)</name>
        <dbReference type="ChEBI" id="CHEBI:29035"/>
        <label>3</label>
    </ligand>
</feature>
<keyword evidence="6" id="KW-0479">Metal-binding</keyword>
<keyword evidence="4 14" id="KW-0436">Ligase</keyword>
<feature type="binding site" evidence="14">
    <location>
        <position position="797"/>
    </location>
    <ligand>
        <name>ATP</name>
        <dbReference type="ChEBI" id="CHEBI:30616"/>
        <label>2</label>
    </ligand>
</feature>
<proteinExistence type="inferred from homology"/>
<dbReference type="PANTHER" id="PTHR11405:SF53">
    <property type="entry name" value="CARBAMOYL-PHOSPHATE SYNTHASE [AMMONIA], MITOCHONDRIAL"/>
    <property type="match status" value="1"/>
</dbReference>
<dbReference type="HAMAP" id="MF_01210_A">
    <property type="entry name" value="CPSase_L_chain_A"/>
    <property type="match status" value="1"/>
</dbReference>
<evidence type="ECO:0000256" key="5">
    <source>
        <dbReference type="ARBA" id="ARBA00022605"/>
    </source>
</evidence>
<evidence type="ECO:0000256" key="7">
    <source>
        <dbReference type="ARBA" id="ARBA00022737"/>
    </source>
</evidence>
<protein>
    <recommendedName>
        <fullName evidence="14">Carbamoyl phosphate synthase large chain</fullName>
        <ecNumber evidence="14">6.3.4.16</ecNumber>
        <ecNumber evidence="14">6.3.5.5</ecNumber>
    </recommendedName>
    <alternativeName>
        <fullName evidence="14">Carbamoyl phosphate synthetase ammonia chain</fullName>
    </alternativeName>
</protein>
<keyword evidence="18" id="KW-1185">Reference proteome</keyword>
<feature type="binding site" evidence="14">
    <location>
        <position position="853"/>
    </location>
    <ligand>
        <name>Mg(2+)</name>
        <dbReference type="ChEBI" id="CHEBI:18420"/>
        <label>4</label>
    </ligand>
</feature>
<feature type="binding site" evidence="14">
    <location>
        <position position="309"/>
    </location>
    <ligand>
        <name>Mn(2+)</name>
        <dbReference type="ChEBI" id="CHEBI:29035"/>
        <label>1</label>
    </ligand>
</feature>
<dbReference type="Gene3D" id="1.10.1030.10">
    <property type="entry name" value="Carbamoyl-phosphate synthetase, large subunit oligomerisation domain"/>
    <property type="match status" value="1"/>
</dbReference>
<feature type="binding site" evidence="14">
    <location>
        <position position="771"/>
    </location>
    <ligand>
        <name>ATP</name>
        <dbReference type="ChEBI" id="CHEBI:30616"/>
        <label>2</label>
    </ligand>
</feature>
<evidence type="ECO:0000313" key="17">
    <source>
        <dbReference type="EMBL" id="MFN2975896.1"/>
    </source>
</evidence>
<feature type="binding site" evidence="14">
    <location>
        <position position="311"/>
    </location>
    <ligand>
        <name>Mg(2+)</name>
        <dbReference type="ChEBI" id="CHEBI:18420"/>
        <label>2</label>
    </ligand>
</feature>
<dbReference type="InterPro" id="IPR036897">
    <property type="entry name" value="CarbamoylP_synth_lsu_oligo_sf"/>
</dbReference>
<feature type="binding site" evidence="14">
    <location>
        <position position="839"/>
    </location>
    <ligand>
        <name>ATP</name>
        <dbReference type="ChEBI" id="CHEBI:30616"/>
        <label>2</label>
    </ligand>
</feature>
<dbReference type="InterPro" id="IPR036914">
    <property type="entry name" value="MGS-like_dom_sf"/>
</dbReference>
<dbReference type="InterPro" id="IPR058047">
    <property type="entry name" value="CPSase_preATP-grasp"/>
</dbReference>
<feature type="binding site" evidence="14">
    <location>
        <position position="851"/>
    </location>
    <ligand>
        <name>Mn(2+)</name>
        <dbReference type="ChEBI" id="CHEBI:29035"/>
        <label>4</label>
    </ligand>
</feature>
<feature type="domain" description="MGS-like" evidence="16">
    <location>
        <begin position="953"/>
        <end position="1093"/>
    </location>
</feature>
<dbReference type="Gene3D" id="3.30.470.20">
    <property type="entry name" value="ATP-grasp fold, B domain"/>
    <property type="match status" value="2"/>
</dbReference>
<feature type="binding site" evidence="14">
    <location>
        <position position="853"/>
    </location>
    <ligand>
        <name>Mn(2+)</name>
        <dbReference type="ChEBI" id="CHEBI:29035"/>
        <label>4</label>
    </ligand>
</feature>
<evidence type="ECO:0000256" key="2">
    <source>
        <dbReference type="ARBA" id="ARBA00009799"/>
    </source>
</evidence>
<dbReference type="InterPro" id="IPR013815">
    <property type="entry name" value="ATP_grasp_subdomain_1"/>
</dbReference>
<dbReference type="PROSITE" id="PS50975">
    <property type="entry name" value="ATP_GRASP"/>
    <property type="match status" value="2"/>
</dbReference>
<dbReference type="Gene3D" id="3.30.1490.20">
    <property type="entry name" value="ATP-grasp fold, A domain"/>
    <property type="match status" value="1"/>
</dbReference>
<dbReference type="PRINTS" id="PR00098">
    <property type="entry name" value="CPSASE"/>
</dbReference>
<evidence type="ECO:0000313" key="18">
    <source>
        <dbReference type="Proteomes" id="UP001634747"/>
    </source>
</evidence>
<evidence type="ECO:0000259" key="15">
    <source>
        <dbReference type="PROSITE" id="PS50975"/>
    </source>
</evidence>
<evidence type="ECO:0000256" key="1">
    <source>
        <dbReference type="ARBA" id="ARBA00005077"/>
    </source>
</evidence>
<feature type="binding site" evidence="14">
    <location>
        <position position="851"/>
    </location>
    <ligand>
        <name>Mg(2+)</name>
        <dbReference type="ChEBI" id="CHEBI:18420"/>
        <label>4</label>
    </ligand>
</feature>
<comment type="domain">
    <text evidence="14">The large subunit is composed of 2 ATP-grasp domains that are involved in binding the 2 ATP molecules needed for carbamoyl phosphate synthesis. The N-terminal ATP-grasp domain (referred to as the carboxyphosphate synthetic component) catalyzes the ATP-dependent phosphorylation of hydrogencarbonate to carboxyphosphate and the subsequent nucleophilic attack by ammonia to form a carbamate intermediate. The C-terminal ATP-grasp domain (referred to as the carbamoyl phosphate synthetic component) then catalyzes the phosphorylation of carbamate with the second ATP to form the end product carbamoyl phosphate. The reactive and unstable enzyme intermediates are sequentially channeled from one active site to the next through the interior of the protein over a distance of at least 96 A.</text>
</comment>
<feature type="domain" description="ATP-grasp" evidence="15">
    <location>
        <begin position="689"/>
        <end position="880"/>
    </location>
</feature>
<dbReference type="NCBIfam" id="TIGR01369">
    <property type="entry name" value="CPSaseII_lrg"/>
    <property type="match status" value="1"/>
</dbReference>
<evidence type="ECO:0000256" key="12">
    <source>
        <dbReference type="ARBA" id="ARBA00023211"/>
    </source>
</evidence>
<evidence type="ECO:0000256" key="8">
    <source>
        <dbReference type="ARBA" id="ARBA00022741"/>
    </source>
</evidence>
<evidence type="ECO:0000256" key="14">
    <source>
        <dbReference type="HAMAP-Rule" id="MF_01210"/>
    </source>
</evidence>
<dbReference type="InterPro" id="IPR033937">
    <property type="entry name" value="MGS_CPS_CarB"/>
</dbReference>
<dbReference type="SUPFAM" id="SSF52440">
    <property type="entry name" value="PreATP-grasp domain"/>
    <property type="match status" value="2"/>
</dbReference>
<feature type="binding site" evidence="14">
    <location>
        <position position="839"/>
    </location>
    <ligand>
        <name>Mg(2+)</name>
        <dbReference type="ChEBI" id="CHEBI:18420"/>
        <label>3</label>
    </ligand>
</feature>
<feature type="binding site" evidence="14">
    <location>
        <position position="798"/>
    </location>
    <ligand>
        <name>ATP</name>
        <dbReference type="ChEBI" id="CHEBI:30616"/>
        <label>2</label>
    </ligand>
</feature>
<feature type="binding site" evidence="14">
    <location>
        <position position="295"/>
    </location>
    <ligand>
        <name>Mn(2+)</name>
        <dbReference type="ChEBI" id="CHEBI:29035"/>
        <label>1</label>
    </ligand>
</feature>
<accession>A0ABW9KLT5</accession>
<feature type="binding site" evidence="14">
    <location>
        <position position="309"/>
    </location>
    <ligand>
        <name>ATP</name>
        <dbReference type="ChEBI" id="CHEBI:30616"/>
        <label>1</label>
    </ligand>
</feature>
<feature type="binding site" evidence="14">
    <location>
        <position position="725"/>
    </location>
    <ligand>
        <name>ATP</name>
        <dbReference type="ChEBI" id="CHEBI:30616"/>
        <label>2</label>
    </ligand>
</feature>
<dbReference type="Gene3D" id="3.40.50.20">
    <property type="match status" value="2"/>
</dbReference>
<keyword evidence="3 14" id="KW-0055">Arginine biosynthesis</keyword>
<evidence type="ECO:0000256" key="10">
    <source>
        <dbReference type="ARBA" id="ARBA00022842"/>
    </source>
</evidence>
<dbReference type="PROSITE" id="PS00867">
    <property type="entry name" value="CPSASE_2"/>
    <property type="match status" value="2"/>
</dbReference>
<comment type="catalytic activity">
    <reaction evidence="13 14">
        <text>hydrogencarbonate + NH4(+) + 2 ATP = carbamoyl phosphate + 2 ADP + phosphate + 2 H(+)</text>
        <dbReference type="Rhea" id="RHEA:18029"/>
        <dbReference type="ChEBI" id="CHEBI:15378"/>
        <dbReference type="ChEBI" id="CHEBI:17544"/>
        <dbReference type="ChEBI" id="CHEBI:28938"/>
        <dbReference type="ChEBI" id="CHEBI:30616"/>
        <dbReference type="ChEBI" id="CHEBI:43474"/>
        <dbReference type="ChEBI" id="CHEBI:58228"/>
        <dbReference type="ChEBI" id="CHEBI:456216"/>
        <dbReference type="EC" id="6.3.4.16"/>
    </reaction>
</comment>
<dbReference type="SUPFAM" id="SSF52335">
    <property type="entry name" value="Methylglyoxal synthase-like"/>
    <property type="match status" value="1"/>
</dbReference>
<dbReference type="InterPro" id="IPR016185">
    <property type="entry name" value="PreATP-grasp_dom_sf"/>
</dbReference>
<dbReference type="GO" id="GO:0004088">
    <property type="term" value="F:carbamoyl-phosphate synthase (glutamine-hydrolyzing) activity"/>
    <property type="evidence" value="ECO:0007669"/>
    <property type="project" value="UniProtKB-EC"/>
</dbReference>
<feature type="binding site" evidence="14">
    <location>
        <position position="309"/>
    </location>
    <ligand>
        <name>Mn(2+)</name>
        <dbReference type="ChEBI" id="CHEBI:29035"/>
        <label>2</label>
    </ligand>
</feature>
<dbReference type="InterPro" id="IPR005479">
    <property type="entry name" value="CPAse_ATP-bd"/>
</dbReference>